<reference evidence="2 3" key="1">
    <citation type="submission" date="2017-05" db="EMBL/GenBank/DDBJ databases">
        <title>Biotechnological potential of actinobacteria isolated from South African environments.</title>
        <authorList>
            <person name="Le Roes-Hill M."/>
            <person name="Prins A."/>
            <person name="Durrell K.A."/>
        </authorList>
    </citation>
    <scope>NUCLEOTIDE SEQUENCE [LARGE SCALE GENOMIC DNA]</scope>
    <source>
        <strain evidence="2">M26</strain>
    </source>
</reference>
<accession>A0A243RNF1</accession>
<sequence>MDMLPQADALLVVRTDFSDQERWQAVRDSLGDIDKDGWAKEFSDQVKVVEDPACQGLTSQQLLALLPDGYKDPLFVIADKVTIDSQEMPFLVIELECTWEMRVIPSELPAIHANLSIGNMDFGEFAESADADGVFRGFHG</sequence>
<dbReference type="EMBL" id="NGFP01000057">
    <property type="protein sequence ID" value="OUC96484.1"/>
    <property type="molecule type" value="Genomic_DNA"/>
</dbReference>
<name>A0A243RNF1_9ACTN</name>
<comment type="caution">
    <text evidence="2">The sequence shown here is derived from an EMBL/GenBank/DDBJ whole genome shotgun (WGS) entry which is preliminary data.</text>
</comment>
<gene>
    <name evidence="2" type="ORF">CA984_14815</name>
</gene>
<evidence type="ECO:0000259" key="1">
    <source>
        <dbReference type="Pfam" id="PF21962"/>
    </source>
</evidence>
<dbReference type="Proteomes" id="UP000194761">
    <property type="component" value="Unassembled WGS sequence"/>
</dbReference>
<protein>
    <recommendedName>
        <fullName evidence="1">DUF6924 domain-containing protein</fullName>
    </recommendedName>
</protein>
<dbReference type="Pfam" id="PF21962">
    <property type="entry name" value="DUF6924"/>
    <property type="match status" value="1"/>
</dbReference>
<dbReference type="RefSeq" id="WP_086572335.1">
    <property type="nucleotide sequence ID" value="NZ_NGFP01000057.1"/>
</dbReference>
<organism evidence="2 3">
    <name type="scientific">Streptosporangium minutum</name>
    <dbReference type="NCBI Taxonomy" id="569862"/>
    <lineage>
        <taxon>Bacteria</taxon>
        <taxon>Bacillati</taxon>
        <taxon>Actinomycetota</taxon>
        <taxon>Actinomycetes</taxon>
        <taxon>Streptosporangiales</taxon>
        <taxon>Streptosporangiaceae</taxon>
        <taxon>Streptosporangium</taxon>
    </lineage>
</organism>
<dbReference type="InterPro" id="IPR053832">
    <property type="entry name" value="DUF6924"/>
</dbReference>
<proteinExistence type="predicted"/>
<feature type="domain" description="DUF6924" evidence="1">
    <location>
        <begin position="10"/>
        <end position="138"/>
    </location>
</feature>
<keyword evidence="3" id="KW-1185">Reference proteome</keyword>
<dbReference type="AlphaFoldDB" id="A0A243RNF1"/>
<evidence type="ECO:0000313" key="3">
    <source>
        <dbReference type="Proteomes" id="UP000194761"/>
    </source>
</evidence>
<evidence type="ECO:0000313" key="2">
    <source>
        <dbReference type="EMBL" id="OUC96484.1"/>
    </source>
</evidence>